<feature type="transmembrane region" description="Helical" evidence="1">
    <location>
        <begin position="56"/>
        <end position="77"/>
    </location>
</feature>
<evidence type="ECO:0000313" key="2">
    <source>
        <dbReference type="EMBL" id="SHI29767.1"/>
    </source>
</evidence>
<protein>
    <submittedName>
        <fullName evidence="2">Uncharacterized protein</fullName>
    </submittedName>
</protein>
<keyword evidence="1" id="KW-0472">Membrane</keyword>
<accession>A0A1M5ZZQ8</accession>
<dbReference type="EMBL" id="FQZG01000003">
    <property type="protein sequence ID" value="SHI29767.1"/>
    <property type="molecule type" value="Genomic_DNA"/>
</dbReference>
<feature type="transmembrane region" description="Helical" evidence="1">
    <location>
        <begin position="32"/>
        <end position="50"/>
    </location>
</feature>
<dbReference type="STRING" id="1123357.SAMN02745244_00024"/>
<dbReference type="Proteomes" id="UP000184512">
    <property type="component" value="Unassembled WGS sequence"/>
</dbReference>
<organism evidence="2 3">
    <name type="scientific">Tessaracoccus bendigoensis DSM 12906</name>
    <dbReference type="NCBI Taxonomy" id="1123357"/>
    <lineage>
        <taxon>Bacteria</taxon>
        <taxon>Bacillati</taxon>
        <taxon>Actinomycetota</taxon>
        <taxon>Actinomycetes</taxon>
        <taxon>Propionibacteriales</taxon>
        <taxon>Propionibacteriaceae</taxon>
        <taxon>Tessaracoccus</taxon>
    </lineage>
</organism>
<feature type="transmembrane region" description="Helical" evidence="1">
    <location>
        <begin position="6"/>
        <end position="25"/>
    </location>
</feature>
<name>A0A1M5ZZQ8_9ACTN</name>
<dbReference type="Pfam" id="PF22765">
    <property type="entry name" value="DUF7010"/>
    <property type="match status" value="1"/>
</dbReference>
<gene>
    <name evidence="2" type="ORF">SAMN02745244_00024</name>
</gene>
<evidence type="ECO:0000313" key="3">
    <source>
        <dbReference type="Proteomes" id="UP000184512"/>
    </source>
</evidence>
<keyword evidence="3" id="KW-1185">Reference proteome</keyword>
<sequence length="89" mass="9544">MLGGRSDLFFPACMVIVGAHYLPFVFLYGMRLFAVLAALMTLVGVLLLYVPLVPSIAAGWFTGALLVVFAFLLKAFARSQDATPSSSGR</sequence>
<keyword evidence="1" id="KW-1133">Transmembrane helix</keyword>
<dbReference type="AlphaFoldDB" id="A0A1M5ZZQ8"/>
<dbReference type="InterPro" id="IPR053824">
    <property type="entry name" value="DUF7010"/>
</dbReference>
<reference evidence="2 3" key="1">
    <citation type="submission" date="2016-11" db="EMBL/GenBank/DDBJ databases">
        <authorList>
            <person name="Jaros S."/>
            <person name="Januszkiewicz K."/>
            <person name="Wedrychowicz H."/>
        </authorList>
    </citation>
    <scope>NUCLEOTIDE SEQUENCE [LARGE SCALE GENOMIC DNA]</scope>
    <source>
        <strain evidence="2 3">DSM 12906</strain>
    </source>
</reference>
<proteinExistence type="predicted"/>
<evidence type="ECO:0000256" key="1">
    <source>
        <dbReference type="SAM" id="Phobius"/>
    </source>
</evidence>
<keyword evidence="1" id="KW-0812">Transmembrane</keyword>